<feature type="compositionally biased region" description="Polar residues" evidence="1">
    <location>
        <begin position="21"/>
        <end position="30"/>
    </location>
</feature>
<name>A0A8T9N0S6_9NEIS</name>
<dbReference type="Proteomes" id="UP000831534">
    <property type="component" value="Chromosome"/>
</dbReference>
<evidence type="ECO:0000313" key="4">
    <source>
        <dbReference type="Proteomes" id="UP000831534"/>
    </source>
</evidence>
<proteinExistence type="predicted"/>
<gene>
    <name evidence="3" type="ORF">LVJ77_05805</name>
</gene>
<dbReference type="EMBL" id="CP091521">
    <property type="protein sequence ID" value="UOP05603.2"/>
    <property type="molecule type" value="Genomic_DNA"/>
</dbReference>
<protein>
    <submittedName>
        <fullName evidence="3">Uncharacterized protein</fullName>
    </submittedName>
</protein>
<dbReference type="AlphaFoldDB" id="A0A8T9N0S6"/>
<reference evidence="3" key="2">
    <citation type="submission" date="2024-09" db="EMBL/GenBank/DDBJ databases">
        <authorList>
            <person name="Veyrier F.J."/>
        </authorList>
    </citation>
    <scope>NUCLEOTIDE SEQUENCE</scope>
    <source>
        <strain evidence="3">17694</strain>
    </source>
</reference>
<keyword evidence="2" id="KW-0732">Signal</keyword>
<sequence length="373" mass="41127">MLLRLLPLALLLAACADKASESSQSPQKEQTAASVATATDTAPAAQVSDADIDLAVIILMYNDMGRHAPQGTALLQKANDKAAALLQEFRQNGKIALSTPDFANPETLAEFRIRLNAQADLGQAVFTGAADEPEFHTDAAGKVLRAQQYHADTGAVTRFHYWNGQPFSVEITYPRNGSPTGGRQVYLFRDGKAEALLTEDKDAPAAYRLCQTCLDEARRLYAAKDTMLAAQQRQHHAAAHSVRAARRSIGLIDKRDIPELLQAGDTRSSITLGYDEGGQPEKLYYSHGNQQRIHSYQFYFENGRPVSAQADTIYYRADGSINQDLGRRQKILFDAQGNIAENDTDHPPPERPLSPDTIKAEIQKHIKIAEHYR</sequence>
<evidence type="ECO:0000256" key="2">
    <source>
        <dbReference type="SAM" id="SignalP"/>
    </source>
</evidence>
<keyword evidence="4" id="KW-1185">Reference proteome</keyword>
<feature type="region of interest" description="Disordered" evidence="1">
    <location>
        <begin position="20"/>
        <end position="40"/>
    </location>
</feature>
<feature type="chain" id="PRO_5044803196" evidence="2">
    <location>
        <begin position="20"/>
        <end position="373"/>
    </location>
</feature>
<evidence type="ECO:0000256" key="1">
    <source>
        <dbReference type="SAM" id="MobiDB-lite"/>
    </source>
</evidence>
<dbReference type="PROSITE" id="PS51257">
    <property type="entry name" value="PROKAR_LIPOPROTEIN"/>
    <property type="match status" value="1"/>
</dbReference>
<evidence type="ECO:0000313" key="3">
    <source>
        <dbReference type="EMBL" id="UOP05603.2"/>
    </source>
</evidence>
<reference evidence="3" key="1">
    <citation type="journal article" date="2022" name="Res Sq">
        <title>Evolution of multicellular longitudinally dividing oral cavity symbionts (Neisseriaceae).</title>
        <authorList>
            <person name="Nyongesa S."/>
            <person name="Weber P."/>
            <person name="Bernet E."/>
            <person name="Pullido F."/>
            <person name="Nieckarz M."/>
            <person name="Delaby M."/>
            <person name="Nieves C."/>
            <person name="Viehboeck T."/>
            <person name="Krause N."/>
            <person name="Rivera-Millot A."/>
            <person name="Nakamura A."/>
            <person name="Vischer N."/>
            <person name="VanNieuwenhze M."/>
            <person name="Brun Y."/>
            <person name="Cava F."/>
            <person name="Bulgheresi S."/>
            <person name="Veyrier F."/>
        </authorList>
    </citation>
    <scope>NUCLEOTIDE SEQUENCE</scope>
    <source>
        <strain evidence="3">17694</strain>
    </source>
</reference>
<feature type="signal peptide" evidence="2">
    <location>
        <begin position="1"/>
        <end position="19"/>
    </location>
</feature>
<accession>A0A8T9N0S6</accession>
<feature type="compositionally biased region" description="Low complexity" evidence="1">
    <location>
        <begin position="31"/>
        <end position="40"/>
    </location>
</feature>
<dbReference type="KEGG" id="ckh:LVJ77_05805"/>
<dbReference type="RefSeq" id="WP_156900843.1">
    <property type="nucleotide sequence ID" value="NZ_CP091521.1"/>
</dbReference>
<organism evidence="3 4">
    <name type="scientific">Conchiformibius kuhniae</name>
    <dbReference type="NCBI Taxonomy" id="211502"/>
    <lineage>
        <taxon>Bacteria</taxon>
        <taxon>Pseudomonadati</taxon>
        <taxon>Pseudomonadota</taxon>
        <taxon>Betaproteobacteria</taxon>
        <taxon>Neisseriales</taxon>
        <taxon>Neisseriaceae</taxon>
        <taxon>Conchiformibius</taxon>
    </lineage>
</organism>